<dbReference type="Pfam" id="PF03692">
    <property type="entry name" value="CxxCxxCC"/>
    <property type="match status" value="1"/>
</dbReference>
<dbReference type="EMBL" id="DTKJ01000036">
    <property type="protein sequence ID" value="HGZ11515.1"/>
    <property type="molecule type" value="Genomic_DNA"/>
</dbReference>
<evidence type="ECO:0000313" key="1">
    <source>
        <dbReference type="EMBL" id="HGZ11515.1"/>
    </source>
</evidence>
<name>A0A7C5ALI9_9BACT</name>
<organism evidence="1">
    <name type="scientific">Desulfobacca acetoxidans</name>
    <dbReference type="NCBI Taxonomy" id="60893"/>
    <lineage>
        <taxon>Bacteria</taxon>
        <taxon>Pseudomonadati</taxon>
        <taxon>Thermodesulfobacteriota</taxon>
        <taxon>Desulfobaccia</taxon>
        <taxon>Desulfobaccales</taxon>
        <taxon>Desulfobaccaceae</taxon>
        <taxon>Desulfobacca</taxon>
    </lineage>
</organism>
<gene>
    <name evidence="1" type="ORF">ENW48_04805</name>
</gene>
<sequence length="272" mass="30909">MLTLYRDRITTEEGMPLTPGSTFNFHCRPELACFNRCCRETTVLLSPYDILRLRSRVRLSSGEFLRRYTRRELEASSCLPLVLLKPSRSGGCPFLGEEGCRVYSDRPAVCRLFPVAQGSELTPAGIVDHYFLRHLNYCEGFKASQTWDLTSWQAGQGFREFDRPRRYWLKVLLKQGQPGRPVPDDRILSQVYLIAYDLDAFRAFLFESALLRVHGLDPLSAAPLKTDDLALLRFSAAYLEHLLFPEEALSLPAALRAALDEEAGKTPEYQGP</sequence>
<dbReference type="PANTHER" id="PTHR35866">
    <property type="entry name" value="PUTATIVE-RELATED"/>
    <property type="match status" value="1"/>
</dbReference>
<dbReference type="InterPro" id="IPR005358">
    <property type="entry name" value="Puta_zinc/iron-chelating_dom"/>
</dbReference>
<reference evidence="1" key="1">
    <citation type="journal article" date="2020" name="mSystems">
        <title>Genome- and Community-Level Interaction Insights into Carbon Utilization and Element Cycling Functions of Hydrothermarchaeota in Hydrothermal Sediment.</title>
        <authorList>
            <person name="Zhou Z."/>
            <person name="Liu Y."/>
            <person name="Xu W."/>
            <person name="Pan J."/>
            <person name="Luo Z.H."/>
            <person name="Li M."/>
        </authorList>
    </citation>
    <scope>NUCLEOTIDE SEQUENCE [LARGE SCALE GENOMIC DNA]</scope>
    <source>
        <strain evidence="1">SpSt-853</strain>
    </source>
</reference>
<dbReference type="AlphaFoldDB" id="A0A7C5ALI9"/>
<protein>
    <submittedName>
        <fullName evidence="1">YkgJ family cysteine cluster protein</fullName>
    </submittedName>
</protein>
<proteinExistence type="predicted"/>
<comment type="caution">
    <text evidence="1">The sequence shown here is derived from an EMBL/GenBank/DDBJ whole genome shotgun (WGS) entry which is preliminary data.</text>
</comment>
<dbReference type="PANTHER" id="PTHR35866:SF1">
    <property type="entry name" value="YKGJ FAMILY CYSTEINE CLUSTER PROTEIN"/>
    <property type="match status" value="1"/>
</dbReference>
<accession>A0A7C5ALI9</accession>